<evidence type="ECO:0000313" key="1">
    <source>
        <dbReference type="EMBL" id="TFK75384.1"/>
    </source>
</evidence>
<accession>A0ACD3BBI4</accession>
<gene>
    <name evidence="1" type="ORF">BDN72DRAFT_853433</name>
</gene>
<proteinExistence type="predicted"/>
<protein>
    <submittedName>
        <fullName evidence="1">Carbohydrate esterase family 9 protein</fullName>
    </submittedName>
</protein>
<keyword evidence="2" id="KW-1185">Reference proteome</keyword>
<organism evidence="1 2">
    <name type="scientific">Pluteus cervinus</name>
    <dbReference type="NCBI Taxonomy" id="181527"/>
    <lineage>
        <taxon>Eukaryota</taxon>
        <taxon>Fungi</taxon>
        <taxon>Dikarya</taxon>
        <taxon>Basidiomycota</taxon>
        <taxon>Agaricomycotina</taxon>
        <taxon>Agaricomycetes</taxon>
        <taxon>Agaricomycetidae</taxon>
        <taxon>Agaricales</taxon>
        <taxon>Pluteineae</taxon>
        <taxon>Pluteaceae</taxon>
        <taxon>Pluteus</taxon>
    </lineage>
</organism>
<name>A0ACD3BBI4_9AGAR</name>
<sequence length="932" mass="102273">MTRPPFLPCFALLTVFFALGQKYYLPSGWTFSPTSVPAHAAETVAFCQSLFEPPNPSQDFLRRSRSDRYVPGTDTVLLKDAKIWTGERNGTQVIRGDIILDKGIITDVGDVDLSAYSDDMIVIDVKGAWVTPGLIDTHSHIGDLPSPLLLGALDDNSFKGTIQPWLRSLDALNTHDDSYPLAIAGGVTTALVLPGSVNAIGGQAYVIKLRETKERTPTSMVVEPPYHVNTTVPDPNLPRRWRHMKHACGENPGRTYNDTRMDTAWSMRDAYSAAFELKQRQDEYCLNALHGRWDKIPWDFPKELQWEGLINAHCYEAVDLDDLVRLSNEFKFPIAAVHHSSEAYLVPDLLKEVYGGPPAVALFATYGRAKREAYRASEFAPRILARQELKVMMKSDHPTLNSRYLLYEAQQAHYFGLPYNHAIASVTSTPADAMGMGHRIGYIKKGWDADVAIWDSHPLALGATPTQVFIDGIPQLAAYVIRKPANYQLLPKVPNFDEQTNLTLQYEGLPPLDPGEVLDEFVVFKNIKSIYTRSLGTVESVYTAQDGNNEGVLVTRNGAVLCAGVSTDCLGFVQLDGPRVKVVDVKGGSISPRLVTFGSPLGLGHIDAELSTMDGVVSDPLMDSIYPVQGENFIARAVDGLQFGSRDALPTFIDDVPCILDWLIDLECGNFTTAVPIHSKFYAGIGTAISLGALRRSERGAIIKEATSVHLAVGHFRGGQPSISAQIAALRRLLKDGFYGFSGEWFEKVSKGKLPLIIEAHSADIIATLILLKREIELETQHTIKLTIAGGAEAHLVAKELAEENIGVILNPSRSYPYTWESRRISPGPPFTRHTGLAKLLAHNVTVGIGCEARWAARNLPFDLGWAAIDSGGKINKAEAITLGSTNLEKLLGLDLRDEEVDLVVTEGGEILDMEARVVAVVSPMRKGVYRV</sequence>
<reference evidence="1 2" key="1">
    <citation type="journal article" date="2019" name="Nat. Ecol. Evol.">
        <title>Megaphylogeny resolves global patterns of mushroom evolution.</title>
        <authorList>
            <person name="Varga T."/>
            <person name="Krizsan K."/>
            <person name="Foldi C."/>
            <person name="Dima B."/>
            <person name="Sanchez-Garcia M."/>
            <person name="Sanchez-Ramirez S."/>
            <person name="Szollosi G.J."/>
            <person name="Szarkandi J.G."/>
            <person name="Papp V."/>
            <person name="Albert L."/>
            <person name="Andreopoulos W."/>
            <person name="Angelini C."/>
            <person name="Antonin V."/>
            <person name="Barry K.W."/>
            <person name="Bougher N.L."/>
            <person name="Buchanan P."/>
            <person name="Buyck B."/>
            <person name="Bense V."/>
            <person name="Catcheside P."/>
            <person name="Chovatia M."/>
            <person name="Cooper J."/>
            <person name="Damon W."/>
            <person name="Desjardin D."/>
            <person name="Finy P."/>
            <person name="Geml J."/>
            <person name="Haridas S."/>
            <person name="Hughes K."/>
            <person name="Justo A."/>
            <person name="Karasinski D."/>
            <person name="Kautmanova I."/>
            <person name="Kiss B."/>
            <person name="Kocsube S."/>
            <person name="Kotiranta H."/>
            <person name="LaButti K.M."/>
            <person name="Lechner B.E."/>
            <person name="Liimatainen K."/>
            <person name="Lipzen A."/>
            <person name="Lukacs Z."/>
            <person name="Mihaltcheva S."/>
            <person name="Morgado L.N."/>
            <person name="Niskanen T."/>
            <person name="Noordeloos M.E."/>
            <person name="Ohm R.A."/>
            <person name="Ortiz-Santana B."/>
            <person name="Ovrebo C."/>
            <person name="Racz N."/>
            <person name="Riley R."/>
            <person name="Savchenko A."/>
            <person name="Shiryaev A."/>
            <person name="Soop K."/>
            <person name="Spirin V."/>
            <person name="Szebenyi C."/>
            <person name="Tomsovsky M."/>
            <person name="Tulloss R.E."/>
            <person name="Uehling J."/>
            <person name="Grigoriev I.V."/>
            <person name="Vagvolgyi C."/>
            <person name="Papp T."/>
            <person name="Martin F.M."/>
            <person name="Miettinen O."/>
            <person name="Hibbett D.S."/>
            <person name="Nagy L.G."/>
        </authorList>
    </citation>
    <scope>NUCLEOTIDE SEQUENCE [LARGE SCALE GENOMIC DNA]</scope>
    <source>
        <strain evidence="1 2">NL-1719</strain>
    </source>
</reference>
<evidence type="ECO:0000313" key="2">
    <source>
        <dbReference type="Proteomes" id="UP000308600"/>
    </source>
</evidence>
<dbReference type="Proteomes" id="UP000308600">
    <property type="component" value="Unassembled WGS sequence"/>
</dbReference>
<dbReference type="EMBL" id="ML208263">
    <property type="protein sequence ID" value="TFK75384.1"/>
    <property type="molecule type" value="Genomic_DNA"/>
</dbReference>